<dbReference type="EMBL" id="JBHTLI010000001">
    <property type="protein sequence ID" value="MFD1096116.1"/>
    <property type="molecule type" value="Genomic_DNA"/>
</dbReference>
<comment type="caution">
    <text evidence="2">The sequence shown here is derived from an EMBL/GenBank/DDBJ whole genome shotgun (WGS) entry which is preliminary data.</text>
</comment>
<keyword evidence="1" id="KW-0812">Transmembrane</keyword>
<feature type="transmembrane region" description="Helical" evidence="1">
    <location>
        <begin position="144"/>
        <end position="164"/>
    </location>
</feature>
<evidence type="ECO:0008006" key="4">
    <source>
        <dbReference type="Google" id="ProtNLM"/>
    </source>
</evidence>
<keyword evidence="3" id="KW-1185">Reference proteome</keyword>
<reference evidence="3" key="1">
    <citation type="journal article" date="2019" name="Int. J. Syst. Evol. Microbiol.">
        <title>The Global Catalogue of Microorganisms (GCM) 10K type strain sequencing project: providing services to taxonomists for standard genome sequencing and annotation.</title>
        <authorList>
            <consortium name="The Broad Institute Genomics Platform"/>
            <consortium name="The Broad Institute Genome Sequencing Center for Infectious Disease"/>
            <person name="Wu L."/>
            <person name="Ma J."/>
        </authorList>
    </citation>
    <scope>NUCLEOTIDE SEQUENCE [LARGE SCALE GENOMIC DNA]</scope>
    <source>
        <strain evidence="3">CCUG 64793</strain>
    </source>
</reference>
<gene>
    <name evidence="2" type="ORF">ACFQ3Q_10185</name>
</gene>
<protein>
    <recommendedName>
        <fullName evidence="4">SMODS and SLOG-associating 2TM effector domain-containing protein</fullName>
    </recommendedName>
</protein>
<feature type="transmembrane region" description="Helical" evidence="1">
    <location>
        <begin position="64"/>
        <end position="82"/>
    </location>
</feature>
<name>A0ABW3NTV0_9FLAO</name>
<evidence type="ECO:0000313" key="2">
    <source>
        <dbReference type="EMBL" id="MFD1096116.1"/>
    </source>
</evidence>
<dbReference type="Proteomes" id="UP001597131">
    <property type="component" value="Unassembled WGS sequence"/>
</dbReference>
<keyword evidence="1" id="KW-0472">Membrane</keyword>
<accession>A0ABW3NTV0</accession>
<organism evidence="2 3">
    <name type="scientific">Salegentibacter chungangensis</name>
    <dbReference type="NCBI Taxonomy" id="1335724"/>
    <lineage>
        <taxon>Bacteria</taxon>
        <taxon>Pseudomonadati</taxon>
        <taxon>Bacteroidota</taxon>
        <taxon>Flavobacteriia</taxon>
        <taxon>Flavobacteriales</taxon>
        <taxon>Flavobacteriaceae</taxon>
        <taxon>Salegentibacter</taxon>
    </lineage>
</organism>
<sequence length="169" mass="19510">MNPIDINKHTRYSLELIFSEADKMANQLLKSISENANKSFLLFALYSSLFSYAFIQMVQSNFEYSIILIGSTISILVLRKNLFPNVVKFSGSQPSKILVEYFDNFQDEELEKELLATQIENYNDSLIKNESTIEKMVNRFFNSIWCMAISFLIFSIVLLISSFIEGSYT</sequence>
<keyword evidence="1" id="KW-1133">Transmembrane helix</keyword>
<evidence type="ECO:0000256" key="1">
    <source>
        <dbReference type="SAM" id="Phobius"/>
    </source>
</evidence>
<feature type="transmembrane region" description="Helical" evidence="1">
    <location>
        <begin position="40"/>
        <end position="58"/>
    </location>
</feature>
<dbReference type="RefSeq" id="WP_380745373.1">
    <property type="nucleotide sequence ID" value="NZ_JBHTLI010000001.1"/>
</dbReference>
<proteinExistence type="predicted"/>
<evidence type="ECO:0000313" key="3">
    <source>
        <dbReference type="Proteomes" id="UP001597131"/>
    </source>
</evidence>